<reference evidence="1" key="1">
    <citation type="submission" date="2021-10" db="EMBL/GenBank/DDBJ databases">
        <title>Streptomyces nigrumlapis sp.nov.,an antimicrobial producing actinobacterium isolated from Black Gobi rocks.</title>
        <authorList>
            <person name="Wen Y."/>
            <person name="Zhang W."/>
            <person name="Liu X.G."/>
        </authorList>
    </citation>
    <scope>NUCLEOTIDE SEQUENCE</scope>
    <source>
        <strain evidence="1">ST13-2-2</strain>
    </source>
</reference>
<dbReference type="EMBL" id="CP086322">
    <property type="protein sequence ID" value="UQA91360.1"/>
    <property type="molecule type" value="Genomic_DNA"/>
</dbReference>
<protein>
    <submittedName>
        <fullName evidence="1">Uncharacterized protein</fullName>
    </submittedName>
</protein>
<accession>A0ABY4M4R8</accession>
<name>A0ABY4M4R8_9ACTN</name>
<evidence type="ECO:0000313" key="2">
    <source>
        <dbReference type="Proteomes" id="UP000830115"/>
    </source>
</evidence>
<gene>
    <name evidence="1" type="ORF">K9S39_05240</name>
</gene>
<keyword evidence="2" id="KW-1185">Reference proteome</keyword>
<dbReference type="Proteomes" id="UP000830115">
    <property type="component" value="Chromosome"/>
</dbReference>
<evidence type="ECO:0000313" key="1">
    <source>
        <dbReference type="EMBL" id="UQA91360.1"/>
    </source>
</evidence>
<sequence length="228" mass="25258">MRLKSIGIGEAVRSPNAALNRKDLERGTVMSTEKRPLTGLRVRVHVKGETVYGLARVRYRDGHKHAGHYEVERVSAPPILVPFGDVEPGPNTDQIPPGAEFPDRRVAYRPLFAEPGVKETSAKVSGANVIFPGNMERLRELIALVRSGWIVHWTSHEANEFRGQLSVAEVSVFEVSMNPTKGAPSRYTWPLEGDDFTIEGTAITEYKADHAYIGGRASTLTLRFEAPR</sequence>
<proteinExistence type="predicted"/>
<organism evidence="1 2">
    <name type="scientific">Streptomyces halobius</name>
    <dbReference type="NCBI Taxonomy" id="2879846"/>
    <lineage>
        <taxon>Bacteria</taxon>
        <taxon>Bacillati</taxon>
        <taxon>Actinomycetota</taxon>
        <taxon>Actinomycetes</taxon>
        <taxon>Kitasatosporales</taxon>
        <taxon>Streptomycetaceae</taxon>
        <taxon>Streptomyces</taxon>
    </lineage>
</organism>
<dbReference type="RefSeq" id="WP_248862189.1">
    <property type="nucleotide sequence ID" value="NZ_CP086322.1"/>
</dbReference>